<gene>
    <name evidence="1" type="ORF">RHMOL_Rhmol07G0122400</name>
</gene>
<reference evidence="1" key="1">
    <citation type="submission" date="2022-02" db="EMBL/GenBank/DDBJ databases">
        <title>Plant Genome Project.</title>
        <authorList>
            <person name="Zhang R.-G."/>
        </authorList>
    </citation>
    <scope>NUCLEOTIDE SEQUENCE</scope>
    <source>
        <strain evidence="1">AT1</strain>
    </source>
</reference>
<evidence type="ECO:0000313" key="1">
    <source>
        <dbReference type="EMBL" id="KAI8546493.1"/>
    </source>
</evidence>
<accession>A0ACC0N1R4</accession>
<protein>
    <submittedName>
        <fullName evidence="1">Uncharacterized protein</fullName>
    </submittedName>
</protein>
<sequence length="147" mass="15637">MGSSKIPAALVFAVTVAIMMAAPRVADAQPSQEPSCASQLVPCAAYINGTGKPPESCCGPMKVAVETEMACLCDLYTTPGLLASFGFNITQAIAIPDRCGITTPSTCGQGQSHLCSCYMHVDMFVYAYDEKLKTKVFAMHTKKRDTN</sequence>
<comment type="caution">
    <text evidence="1">The sequence shown here is derived from an EMBL/GenBank/DDBJ whole genome shotgun (WGS) entry which is preliminary data.</text>
</comment>
<proteinExistence type="predicted"/>
<name>A0ACC0N1R4_RHOML</name>
<organism evidence="1 2">
    <name type="scientific">Rhododendron molle</name>
    <name type="common">Chinese azalea</name>
    <name type="synonym">Azalea mollis</name>
    <dbReference type="NCBI Taxonomy" id="49168"/>
    <lineage>
        <taxon>Eukaryota</taxon>
        <taxon>Viridiplantae</taxon>
        <taxon>Streptophyta</taxon>
        <taxon>Embryophyta</taxon>
        <taxon>Tracheophyta</taxon>
        <taxon>Spermatophyta</taxon>
        <taxon>Magnoliopsida</taxon>
        <taxon>eudicotyledons</taxon>
        <taxon>Gunneridae</taxon>
        <taxon>Pentapetalae</taxon>
        <taxon>asterids</taxon>
        <taxon>Ericales</taxon>
        <taxon>Ericaceae</taxon>
        <taxon>Ericoideae</taxon>
        <taxon>Rhodoreae</taxon>
        <taxon>Rhododendron</taxon>
    </lineage>
</organism>
<dbReference type="EMBL" id="CM046394">
    <property type="protein sequence ID" value="KAI8546493.1"/>
    <property type="molecule type" value="Genomic_DNA"/>
</dbReference>
<dbReference type="Proteomes" id="UP001062846">
    <property type="component" value="Chromosome 7"/>
</dbReference>
<keyword evidence="2" id="KW-1185">Reference proteome</keyword>
<evidence type="ECO:0000313" key="2">
    <source>
        <dbReference type="Proteomes" id="UP001062846"/>
    </source>
</evidence>